<dbReference type="GO" id="GO:0003677">
    <property type="term" value="F:DNA binding"/>
    <property type="evidence" value="ECO:0007669"/>
    <property type="project" value="UniProtKB-KW"/>
</dbReference>
<dbReference type="InterPro" id="IPR036390">
    <property type="entry name" value="WH_DNA-bd_sf"/>
</dbReference>
<dbReference type="InterPro" id="IPR019885">
    <property type="entry name" value="Tscrpt_reg_HTH_AsnC-type_CS"/>
</dbReference>
<dbReference type="PRINTS" id="PR00033">
    <property type="entry name" value="HTHASNC"/>
</dbReference>
<dbReference type="InterPro" id="IPR019887">
    <property type="entry name" value="Tscrpt_reg_AsnC/Lrp_C"/>
</dbReference>
<dbReference type="InterPro" id="IPR011991">
    <property type="entry name" value="ArsR-like_HTH"/>
</dbReference>
<protein>
    <submittedName>
        <fullName evidence="5">DNA-binding Lrp family transcriptional regulator</fullName>
    </submittedName>
</protein>
<keyword evidence="1" id="KW-0805">Transcription regulation</keyword>
<evidence type="ECO:0000256" key="3">
    <source>
        <dbReference type="ARBA" id="ARBA00023163"/>
    </source>
</evidence>
<feature type="domain" description="HTH asnC-type" evidence="4">
    <location>
        <begin position="1"/>
        <end position="54"/>
    </location>
</feature>
<proteinExistence type="predicted"/>
<name>A0ABT1KBC7_9ACTN</name>
<dbReference type="CDD" id="cd00090">
    <property type="entry name" value="HTH_ARSR"/>
    <property type="match status" value="1"/>
</dbReference>
<keyword evidence="2 5" id="KW-0238">DNA-binding</keyword>
<reference evidence="5 6" key="1">
    <citation type="submission" date="2022-06" db="EMBL/GenBank/DDBJ databases">
        <title>Sequencing the genomes of 1000 actinobacteria strains.</title>
        <authorList>
            <person name="Klenk H.-P."/>
        </authorList>
    </citation>
    <scope>NUCLEOTIDE SEQUENCE [LARGE SCALE GENOMIC DNA]</scope>
    <source>
        <strain evidence="5 6">DSM 44170</strain>
    </source>
</reference>
<accession>A0ABT1KBC7</accession>
<dbReference type="Pfam" id="PF13412">
    <property type="entry name" value="HTH_24"/>
    <property type="match status" value="1"/>
</dbReference>
<dbReference type="InterPro" id="IPR019888">
    <property type="entry name" value="Tscrpt_reg_AsnC-like"/>
</dbReference>
<dbReference type="EMBL" id="JAMZEC010000001">
    <property type="protein sequence ID" value="MCP2351308.1"/>
    <property type="molecule type" value="Genomic_DNA"/>
</dbReference>
<dbReference type="SUPFAM" id="SSF46785">
    <property type="entry name" value="Winged helix' DNA-binding domain"/>
    <property type="match status" value="1"/>
</dbReference>
<evidence type="ECO:0000259" key="4">
    <source>
        <dbReference type="PROSITE" id="PS50956"/>
    </source>
</evidence>
<dbReference type="InterPro" id="IPR000485">
    <property type="entry name" value="AsnC-type_HTH_dom"/>
</dbReference>
<dbReference type="SMART" id="SM00344">
    <property type="entry name" value="HTH_ASNC"/>
    <property type="match status" value="1"/>
</dbReference>
<sequence>MFHLRRDGRLSNVDLASRVGLTPPPCLRRVKRLEERGVISGYRAVVDPAALGRKTEVIVSVEVAVTDVTTLRQFEATVASFEEVLEVRRVFGVPDYFLRVAVADADAYSVFQMTRLVTIPGVSRVISHQTMEVIKSES</sequence>
<dbReference type="PROSITE" id="PS50956">
    <property type="entry name" value="HTH_ASNC_2"/>
    <property type="match status" value="1"/>
</dbReference>
<keyword evidence="3" id="KW-0804">Transcription</keyword>
<dbReference type="Proteomes" id="UP001320766">
    <property type="component" value="Unassembled WGS sequence"/>
</dbReference>
<comment type="caution">
    <text evidence="5">The sequence shown here is derived from an EMBL/GenBank/DDBJ whole genome shotgun (WGS) entry which is preliminary data.</text>
</comment>
<organism evidence="5 6">
    <name type="scientific">Nonomuraea roseoviolacea subsp. carminata</name>
    <dbReference type="NCBI Taxonomy" id="160689"/>
    <lineage>
        <taxon>Bacteria</taxon>
        <taxon>Bacillati</taxon>
        <taxon>Actinomycetota</taxon>
        <taxon>Actinomycetes</taxon>
        <taxon>Streptosporangiales</taxon>
        <taxon>Streptosporangiaceae</taxon>
        <taxon>Nonomuraea</taxon>
    </lineage>
</organism>
<gene>
    <name evidence="5" type="ORF">HD595_007430</name>
</gene>
<dbReference type="Gene3D" id="1.10.10.10">
    <property type="entry name" value="Winged helix-like DNA-binding domain superfamily/Winged helix DNA-binding domain"/>
    <property type="match status" value="1"/>
</dbReference>
<dbReference type="InterPro" id="IPR011008">
    <property type="entry name" value="Dimeric_a/b-barrel"/>
</dbReference>
<dbReference type="Gene3D" id="3.30.70.920">
    <property type="match status" value="1"/>
</dbReference>
<evidence type="ECO:0000256" key="1">
    <source>
        <dbReference type="ARBA" id="ARBA00023015"/>
    </source>
</evidence>
<dbReference type="Pfam" id="PF01037">
    <property type="entry name" value="AsnC_trans_reg"/>
    <property type="match status" value="1"/>
</dbReference>
<dbReference type="PANTHER" id="PTHR30154:SF34">
    <property type="entry name" value="TRANSCRIPTIONAL REGULATOR AZLB"/>
    <property type="match status" value="1"/>
</dbReference>
<keyword evidence="6" id="KW-1185">Reference proteome</keyword>
<evidence type="ECO:0000256" key="2">
    <source>
        <dbReference type="ARBA" id="ARBA00023125"/>
    </source>
</evidence>
<dbReference type="SUPFAM" id="SSF54909">
    <property type="entry name" value="Dimeric alpha+beta barrel"/>
    <property type="match status" value="1"/>
</dbReference>
<dbReference type="PROSITE" id="PS00519">
    <property type="entry name" value="HTH_ASNC_1"/>
    <property type="match status" value="1"/>
</dbReference>
<evidence type="ECO:0000313" key="5">
    <source>
        <dbReference type="EMBL" id="MCP2351308.1"/>
    </source>
</evidence>
<evidence type="ECO:0000313" key="6">
    <source>
        <dbReference type="Proteomes" id="UP001320766"/>
    </source>
</evidence>
<dbReference type="PANTHER" id="PTHR30154">
    <property type="entry name" value="LEUCINE-RESPONSIVE REGULATORY PROTEIN"/>
    <property type="match status" value="1"/>
</dbReference>
<dbReference type="InterPro" id="IPR036388">
    <property type="entry name" value="WH-like_DNA-bd_sf"/>
</dbReference>